<dbReference type="AlphaFoldDB" id="A0A5S4FKZ5"/>
<sequence length="104" mass="11368">MRIIRDAGWVALGPHKLLRGRRLTITGDGLAALRPHVTAEAYDVIAGYAAQLAAGSTTCRCLKPAAYWRTFPPYSDAVPFCTACKDLDQDTDMARRHGATYTPM</sequence>
<comment type="caution">
    <text evidence="1">The sequence shown here is derived from an EMBL/GenBank/DDBJ whole genome shotgun (WGS) entry which is preliminary data.</text>
</comment>
<reference evidence="1 2" key="1">
    <citation type="submission" date="2019-05" db="EMBL/GenBank/DDBJ databases">
        <title>Draft genome sequence of Nonomuraea zeae DSM 100528.</title>
        <authorList>
            <person name="Saricaoglu S."/>
            <person name="Isik K."/>
        </authorList>
    </citation>
    <scope>NUCLEOTIDE SEQUENCE [LARGE SCALE GENOMIC DNA]</scope>
    <source>
        <strain evidence="1 2">DSM 100528</strain>
    </source>
</reference>
<dbReference type="EMBL" id="VCKX01000299">
    <property type="protein sequence ID" value="TMR21305.1"/>
    <property type="molecule type" value="Genomic_DNA"/>
</dbReference>
<evidence type="ECO:0000313" key="2">
    <source>
        <dbReference type="Proteomes" id="UP000306628"/>
    </source>
</evidence>
<organism evidence="1 2">
    <name type="scientific">Nonomuraea zeae</name>
    <dbReference type="NCBI Taxonomy" id="1642303"/>
    <lineage>
        <taxon>Bacteria</taxon>
        <taxon>Bacillati</taxon>
        <taxon>Actinomycetota</taxon>
        <taxon>Actinomycetes</taxon>
        <taxon>Streptosporangiales</taxon>
        <taxon>Streptosporangiaceae</taxon>
        <taxon>Nonomuraea</taxon>
    </lineage>
</organism>
<evidence type="ECO:0000313" key="1">
    <source>
        <dbReference type="EMBL" id="TMR21305.1"/>
    </source>
</evidence>
<dbReference type="Proteomes" id="UP000306628">
    <property type="component" value="Unassembled WGS sequence"/>
</dbReference>
<proteinExistence type="predicted"/>
<protein>
    <submittedName>
        <fullName evidence="1">Uncharacterized protein</fullName>
    </submittedName>
</protein>
<keyword evidence="2" id="KW-1185">Reference proteome</keyword>
<dbReference type="RefSeq" id="WP_138697101.1">
    <property type="nucleotide sequence ID" value="NZ_JBHSAZ010000017.1"/>
</dbReference>
<accession>A0A5S4FKZ5</accession>
<gene>
    <name evidence="1" type="ORF">ETD85_51100</name>
</gene>
<name>A0A5S4FKZ5_9ACTN</name>